<reference evidence="3" key="1">
    <citation type="submission" date="2023-06" db="EMBL/GenBank/DDBJ databases">
        <title>Multi-omics analyses reveal the molecular pathogenesis toolkit of Lasiodiplodia hormozganensis, a cross-kingdom pathogen.</title>
        <authorList>
            <person name="Felix C."/>
            <person name="Meneses R."/>
            <person name="Goncalves M.F.M."/>
            <person name="Tilleman L."/>
            <person name="Duarte A.S."/>
            <person name="Jorrin-Novo J.V."/>
            <person name="Van De Peer Y."/>
            <person name="Deforce D."/>
            <person name="Van Nieuwerburgh F."/>
            <person name="Esteves A.C."/>
            <person name="Alves A."/>
        </authorList>
    </citation>
    <scope>NUCLEOTIDE SEQUENCE</scope>
    <source>
        <strain evidence="3">CBS 339.90</strain>
    </source>
</reference>
<evidence type="ECO:0000313" key="3">
    <source>
        <dbReference type="EMBL" id="KAK0662157.1"/>
    </source>
</evidence>
<name>A0AA39Z2B5_9PEZI</name>
<accession>A0AA39Z2B5</accession>
<dbReference type="EMBL" id="JAUJDW010000006">
    <property type="protein sequence ID" value="KAK0662157.1"/>
    <property type="molecule type" value="Genomic_DNA"/>
</dbReference>
<dbReference type="AlphaFoldDB" id="A0AA39Z2B5"/>
<proteinExistence type="predicted"/>
<dbReference type="Proteomes" id="UP001175001">
    <property type="component" value="Unassembled WGS sequence"/>
</dbReference>
<keyword evidence="4" id="KW-1185">Reference proteome</keyword>
<dbReference type="InterPro" id="IPR001005">
    <property type="entry name" value="SANT/Myb"/>
</dbReference>
<evidence type="ECO:0000259" key="2">
    <source>
        <dbReference type="PROSITE" id="PS50090"/>
    </source>
</evidence>
<evidence type="ECO:0000256" key="1">
    <source>
        <dbReference type="SAM" id="MobiDB-lite"/>
    </source>
</evidence>
<sequence>MASAKKGSDEHVAKKQKQKQDSSGDLDVGKIAARHLLQGDQEDVIQTFNGFKNEEKFGAFDVLDAEGVKFDHKGIAKDLFQQIVSRQKQPREAGKRWPKDEDSILIDVIREQSLWSRMRKDIDADIIRQHGSNGNLSTTLAGRTQYAVRSRLDRLLKTTDKTDESKLNAQLVDWPRPDDNEYEAFEWNTPQIVTDLRSGVARLIQLVAKKASEKT</sequence>
<gene>
    <name evidence="3" type="ORF">DIS24_g1886</name>
</gene>
<evidence type="ECO:0000313" key="4">
    <source>
        <dbReference type="Proteomes" id="UP001175001"/>
    </source>
</evidence>
<dbReference type="PROSITE" id="PS50090">
    <property type="entry name" value="MYB_LIKE"/>
    <property type="match status" value="1"/>
</dbReference>
<feature type="region of interest" description="Disordered" evidence="1">
    <location>
        <begin position="1"/>
        <end position="26"/>
    </location>
</feature>
<comment type="caution">
    <text evidence="3">The sequence shown here is derived from an EMBL/GenBank/DDBJ whole genome shotgun (WGS) entry which is preliminary data.</text>
</comment>
<protein>
    <recommendedName>
        <fullName evidence="2">Myb-like domain-containing protein</fullName>
    </recommendedName>
</protein>
<feature type="domain" description="Myb-like" evidence="2">
    <location>
        <begin position="89"/>
        <end position="156"/>
    </location>
</feature>
<organism evidence="3 4">
    <name type="scientific">Lasiodiplodia hormozganensis</name>
    <dbReference type="NCBI Taxonomy" id="869390"/>
    <lineage>
        <taxon>Eukaryota</taxon>
        <taxon>Fungi</taxon>
        <taxon>Dikarya</taxon>
        <taxon>Ascomycota</taxon>
        <taxon>Pezizomycotina</taxon>
        <taxon>Dothideomycetes</taxon>
        <taxon>Dothideomycetes incertae sedis</taxon>
        <taxon>Botryosphaeriales</taxon>
        <taxon>Botryosphaeriaceae</taxon>
        <taxon>Lasiodiplodia</taxon>
    </lineage>
</organism>
<feature type="compositionally biased region" description="Basic and acidic residues" evidence="1">
    <location>
        <begin position="1"/>
        <end position="22"/>
    </location>
</feature>